<protein>
    <submittedName>
        <fullName evidence="2">Ribonuclease H2, subunit C</fullName>
    </submittedName>
</protein>
<dbReference type="EMBL" id="NBSH01000002">
    <property type="protein sequence ID" value="ORX39753.1"/>
    <property type="molecule type" value="Genomic_DNA"/>
</dbReference>
<proteinExistence type="predicted"/>
<dbReference type="PANTHER" id="PTHR47204">
    <property type="entry name" value="OS02G0168900 PROTEIN"/>
    <property type="match status" value="1"/>
</dbReference>
<feature type="region of interest" description="Disordered" evidence="1">
    <location>
        <begin position="217"/>
        <end position="322"/>
    </location>
</feature>
<feature type="region of interest" description="Disordered" evidence="1">
    <location>
        <begin position="91"/>
        <end position="205"/>
    </location>
</feature>
<feature type="region of interest" description="Disordered" evidence="1">
    <location>
        <begin position="355"/>
        <end position="379"/>
    </location>
</feature>
<dbReference type="AlphaFoldDB" id="A0A1Y1UNZ0"/>
<feature type="compositionally biased region" description="Low complexity" evidence="1">
    <location>
        <begin position="118"/>
        <end position="131"/>
    </location>
</feature>
<dbReference type="PANTHER" id="PTHR47204:SF1">
    <property type="entry name" value="RIBONUCLEASE H2 SUBUNIT C"/>
    <property type="match status" value="1"/>
</dbReference>
<dbReference type="InterPro" id="IPR013924">
    <property type="entry name" value="RNase_H2_suC"/>
</dbReference>
<evidence type="ECO:0000313" key="3">
    <source>
        <dbReference type="Proteomes" id="UP000193218"/>
    </source>
</evidence>
<dbReference type="RefSeq" id="XP_021873538.1">
    <property type="nucleotide sequence ID" value="XM_022014653.1"/>
</dbReference>
<comment type="caution">
    <text evidence="2">The sequence shown here is derived from an EMBL/GenBank/DDBJ whole genome shotgun (WGS) entry which is preliminary data.</text>
</comment>
<dbReference type="InParanoid" id="A0A1Y1UNZ0"/>
<gene>
    <name evidence="2" type="ORF">BD324DRAFT_614860</name>
</gene>
<dbReference type="STRING" id="4999.A0A1Y1UNZ0"/>
<evidence type="ECO:0000256" key="1">
    <source>
        <dbReference type="SAM" id="MobiDB-lite"/>
    </source>
</evidence>
<organism evidence="2 3">
    <name type="scientific">Kockovaella imperatae</name>
    <dbReference type="NCBI Taxonomy" id="4999"/>
    <lineage>
        <taxon>Eukaryota</taxon>
        <taxon>Fungi</taxon>
        <taxon>Dikarya</taxon>
        <taxon>Basidiomycota</taxon>
        <taxon>Agaricomycotina</taxon>
        <taxon>Tremellomycetes</taxon>
        <taxon>Tremellales</taxon>
        <taxon>Cuniculitremaceae</taxon>
        <taxon>Kockovaella</taxon>
    </lineage>
</organism>
<sequence length="449" mass="48126">MSDQLSFVLGPALSHVATSSPIHLLPFSLGSTSNPYASTSASISAYFQPRPCPADHPSFKEGTPIAAFRGRQLVGQELEVPAGYKGIVLRTSNRPDRGGGMELGRGQAVAGKWPLTPSTSVASSSSMASVSETHDISSESSGARRSPRKVKGSGQVALSKPRQSFRRGLRKRLRLDSDSEDENEAPTSMPVATTPKRGRARETKTPVKAVPIIVPEIKVQGPTPRKPHEEEPVPQFRLRGPTGMDDHESYDGAHSASGSEESVKSEASEEPIVPSPSTEDQPPLFKVEPGSTSGEVQHVEVVPTESGIEERGQTSENWSDPNCVRQLRPVSRFESITLWTPDAPLGGFRQDEVAVSRKSVDPGSIEDSDAARTEEAKAVAEEASAAAGDAAAKDAQALNLNKGWWRVGGAGEGGDDFVRGMGEWIGLVQVLNDPVYLQRHPEDENEEED</sequence>
<reference evidence="2 3" key="1">
    <citation type="submission" date="2017-03" db="EMBL/GenBank/DDBJ databases">
        <title>Widespread Adenine N6-methylation of Active Genes in Fungi.</title>
        <authorList>
            <consortium name="DOE Joint Genome Institute"/>
            <person name="Mondo S.J."/>
            <person name="Dannebaum R.O."/>
            <person name="Kuo R.C."/>
            <person name="Louie K.B."/>
            <person name="Bewick A.J."/>
            <person name="Labutti K."/>
            <person name="Haridas S."/>
            <person name="Kuo A."/>
            <person name="Salamov A."/>
            <person name="Ahrendt S.R."/>
            <person name="Lau R."/>
            <person name="Bowen B.P."/>
            <person name="Lipzen A."/>
            <person name="Sullivan W."/>
            <person name="Andreopoulos W.B."/>
            <person name="Clum A."/>
            <person name="Lindquist E."/>
            <person name="Daum C."/>
            <person name="Northen T.R."/>
            <person name="Ramamoorthy G."/>
            <person name="Schmitz R.J."/>
            <person name="Gryganskyi A."/>
            <person name="Culley D."/>
            <person name="Magnuson J."/>
            <person name="James T.Y."/>
            <person name="O'Malley M.A."/>
            <person name="Stajich J.E."/>
            <person name="Spatafora J.W."/>
            <person name="Visel A."/>
            <person name="Grigoriev I.V."/>
        </authorList>
    </citation>
    <scope>NUCLEOTIDE SEQUENCE [LARGE SCALE GENOMIC DNA]</scope>
    <source>
        <strain evidence="2 3">NRRL Y-17943</strain>
    </source>
</reference>
<keyword evidence="3" id="KW-1185">Reference proteome</keyword>
<dbReference type="GO" id="GO:0006401">
    <property type="term" value="P:RNA catabolic process"/>
    <property type="evidence" value="ECO:0007669"/>
    <property type="project" value="InterPro"/>
</dbReference>
<dbReference type="GO" id="GO:0032299">
    <property type="term" value="C:ribonuclease H2 complex"/>
    <property type="evidence" value="ECO:0007669"/>
    <property type="project" value="InterPro"/>
</dbReference>
<dbReference type="GeneID" id="33556461"/>
<name>A0A1Y1UNZ0_9TREE</name>
<dbReference type="CDD" id="cd09271">
    <property type="entry name" value="RNase_H2-C"/>
    <property type="match status" value="1"/>
</dbReference>
<feature type="compositionally biased region" description="Basic residues" evidence="1">
    <location>
        <begin position="163"/>
        <end position="173"/>
    </location>
</feature>
<dbReference type="Gene3D" id="2.40.128.680">
    <property type="match status" value="1"/>
</dbReference>
<dbReference type="Proteomes" id="UP000193218">
    <property type="component" value="Unassembled WGS sequence"/>
</dbReference>
<feature type="non-terminal residue" evidence="2">
    <location>
        <position position="449"/>
    </location>
</feature>
<evidence type="ECO:0000313" key="2">
    <source>
        <dbReference type="EMBL" id="ORX39753.1"/>
    </source>
</evidence>
<dbReference type="OrthoDB" id="6222486at2759"/>
<dbReference type="Pfam" id="PF08615">
    <property type="entry name" value="RNase_H2_suC"/>
    <property type="match status" value="1"/>
</dbReference>
<feature type="compositionally biased region" description="Basic and acidic residues" evidence="1">
    <location>
        <begin position="369"/>
        <end position="379"/>
    </location>
</feature>
<accession>A0A1Y1UNZ0</accession>